<evidence type="ECO:0000259" key="4">
    <source>
        <dbReference type="Pfam" id="PF10187"/>
    </source>
</evidence>
<dbReference type="InterPro" id="IPR039845">
    <property type="entry name" value="FAM192A"/>
</dbReference>
<keyword evidence="2" id="KW-0539">Nucleus</keyword>
<dbReference type="InterPro" id="IPR019331">
    <property type="entry name" value="FAM192A/Fyv6_N"/>
</dbReference>
<comment type="caution">
    <text evidence="5">The sequence shown here is derived from an EMBL/GenBank/DDBJ whole genome shotgun (WGS) entry which is preliminary data.</text>
</comment>
<dbReference type="PANTHER" id="PTHR13495">
    <property type="entry name" value="NEFA-INTERACTING NUCLEAR PROTEIN NIP30"/>
    <property type="match status" value="1"/>
</dbReference>
<dbReference type="EMBL" id="JAEPRA010000005">
    <property type="protein sequence ID" value="KAG2185107.1"/>
    <property type="molecule type" value="Genomic_DNA"/>
</dbReference>
<proteinExistence type="predicted"/>
<evidence type="ECO:0000256" key="3">
    <source>
        <dbReference type="SAM" id="MobiDB-lite"/>
    </source>
</evidence>
<feature type="domain" description="FAM192A/Fyv6 N-terminal" evidence="4">
    <location>
        <begin position="9"/>
        <end position="114"/>
    </location>
</feature>
<sequence length="228" mass="26029">MSFNISSSFVSREILDEQGNAKQIEWDKVRSEAEQEDTNTNVPSEPYDPRTLYERLQEQKTMKEDALKEAMRFSNLVKRVDDEEMEYYRTLGDTQFQAELEKKRQEMKELEEYRQAVGQASGPAPVVSLTKKDSSENVKKDTPTVIKAQTKNNKSTKDLLQGVVVSKKRKGDDKSDAKDEKSAKRKHVDSKEETVNKEEKNVTKPPTTQQPPIQSLVAYGDDSSSDED</sequence>
<dbReference type="GO" id="GO:0005634">
    <property type="term" value="C:nucleus"/>
    <property type="evidence" value="ECO:0007669"/>
    <property type="project" value="UniProtKB-SubCell"/>
</dbReference>
<dbReference type="Pfam" id="PF10187">
    <property type="entry name" value="FAM192A_Fyv6_N"/>
    <property type="match status" value="1"/>
</dbReference>
<dbReference type="PANTHER" id="PTHR13495:SF0">
    <property type="entry name" value="PSME3-INTERACTING PROTEIN"/>
    <property type="match status" value="1"/>
</dbReference>
<keyword evidence="6" id="KW-1185">Reference proteome</keyword>
<dbReference type="AlphaFoldDB" id="A0A8H7UKI2"/>
<feature type="compositionally biased region" description="Basic and acidic residues" evidence="3">
    <location>
        <begin position="189"/>
        <end position="202"/>
    </location>
</feature>
<feature type="compositionally biased region" description="Basic and acidic residues" evidence="3">
    <location>
        <begin position="24"/>
        <end position="33"/>
    </location>
</feature>
<feature type="compositionally biased region" description="Low complexity" evidence="3">
    <location>
        <begin position="203"/>
        <end position="212"/>
    </location>
</feature>
<feature type="region of interest" description="Disordered" evidence="3">
    <location>
        <begin position="21"/>
        <end position="49"/>
    </location>
</feature>
<feature type="compositionally biased region" description="Basic and acidic residues" evidence="3">
    <location>
        <begin position="130"/>
        <end position="142"/>
    </location>
</feature>
<feature type="region of interest" description="Disordered" evidence="3">
    <location>
        <begin position="114"/>
        <end position="228"/>
    </location>
</feature>
<evidence type="ECO:0000256" key="1">
    <source>
        <dbReference type="ARBA" id="ARBA00004123"/>
    </source>
</evidence>
<evidence type="ECO:0000313" key="5">
    <source>
        <dbReference type="EMBL" id="KAG2185107.1"/>
    </source>
</evidence>
<comment type="subcellular location">
    <subcellularLocation>
        <location evidence="1">Nucleus</location>
    </subcellularLocation>
</comment>
<reference evidence="5" key="1">
    <citation type="submission" date="2020-12" db="EMBL/GenBank/DDBJ databases">
        <title>Metabolic potential, ecology and presence of endohyphal bacteria is reflected in genomic diversity of Mucoromycotina.</title>
        <authorList>
            <person name="Muszewska A."/>
            <person name="Okrasinska A."/>
            <person name="Steczkiewicz K."/>
            <person name="Drgas O."/>
            <person name="Orlowska M."/>
            <person name="Perlinska-Lenart U."/>
            <person name="Aleksandrzak-Piekarczyk T."/>
            <person name="Szatraj K."/>
            <person name="Zielenkiewicz U."/>
            <person name="Pilsyk S."/>
            <person name="Malc E."/>
            <person name="Mieczkowski P."/>
            <person name="Kruszewska J.S."/>
            <person name="Biernat P."/>
            <person name="Pawlowska J."/>
        </authorList>
    </citation>
    <scope>NUCLEOTIDE SEQUENCE</scope>
    <source>
        <strain evidence="5">WA0000051536</strain>
    </source>
</reference>
<evidence type="ECO:0000313" key="6">
    <source>
        <dbReference type="Proteomes" id="UP000612746"/>
    </source>
</evidence>
<gene>
    <name evidence="5" type="ORF">INT44_001897</name>
</gene>
<dbReference type="OrthoDB" id="75720at2759"/>
<accession>A0A8H7UKI2</accession>
<protein>
    <recommendedName>
        <fullName evidence="4">FAM192A/Fyv6 N-terminal domain-containing protein</fullName>
    </recommendedName>
</protein>
<evidence type="ECO:0000256" key="2">
    <source>
        <dbReference type="ARBA" id="ARBA00023242"/>
    </source>
</evidence>
<name>A0A8H7UKI2_9FUNG</name>
<feature type="compositionally biased region" description="Basic and acidic residues" evidence="3">
    <location>
        <begin position="170"/>
        <end position="182"/>
    </location>
</feature>
<organism evidence="5 6">
    <name type="scientific">Umbelopsis vinacea</name>
    <dbReference type="NCBI Taxonomy" id="44442"/>
    <lineage>
        <taxon>Eukaryota</taxon>
        <taxon>Fungi</taxon>
        <taxon>Fungi incertae sedis</taxon>
        <taxon>Mucoromycota</taxon>
        <taxon>Mucoromycotina</taxon>
        <taxon>Umbelopsidomycetes</taxon>
        <taxon>Umbelopsidales</taxon>
        <taxon>Umbelopsidaceae</taxon>
        <taxon>Umbelopsis</taxon>
    </lineage>
</organism>
<dbReference type="Proteomes" id="UP000612746">
    <property type="component" value="Unassembled WGS sequence"/>
</dbReference>